<dbReference type="EMBL" id="BPRE01000004">
    <property type="protein sequence ID" value="GJE75212.1"/>
    <property type="molecule type" value="Genomic_DNA"/>
</dbReference>
<proteinExistence type="predicted"/>
<evidence type="ECO:0000313" key="2">
    <source>
        <dbReference type="EMBL" id="GJE75212.1"/>
    </source>
</evidence>
<keyword evidence="3" id="KW-1185">Reference proteome</keyword>
<sequence>MSDRGRTMLTSAEQRAEPRLRVGEAGLIALDEHSSVGCLVHDVSNGGVRITLPDAAIIPDVFLLVASCLPAATVCRVIWREDEMIGARFQPQDNRA</sequence>
<evidence type="ECO:0000259" key="1">
    <source>
        <dbReference type="Pfam" id="PF07238"/>
    </source>
</evidence>
<feature type="domain" description="PilZ" evidence="1">
    <location>
        <begin position="13"/>
        <end position="95"/>
    </location>
</feature>
<evidence type="ECO:0000313" key="3">
    <source>
        <dbReference type="Proteomes" id="UP001055093"/>
    </source>
</evidence>
<gene>
    <name evidence="2" type="ORF">BGCPKDLD_1793</name>
</gene>
<accession>A0ABQ4UW15</accession>
<dbReference type="Pfam" id="PF07238">
    <property type="entry name" value="PilZ"/>
    <property type="match status" value="1"/>
</dbReference>
<dbReference type="Proteomes" id="UP001055093">
    <property type="component" value="Unassembled WGS sequence"/>
</dbReference>
<dbReference type="SUPFAM" id="SSF141371">
    <property type="entry name" value="PilZ domain-like"/>
    <property type="match status" value="1"/>
</dbReference>
<comment type="caution">
    <text evidence="2">The sequence shown here is derived from an EMBL/GenBank/DDBJ whole genome shotgun (WGS) entry which is preliminary data.</text>
</comment>
<dbReference type="InterPro" id="IPR009875">
    <property type="entry name" value="PilZ_domain"/>
</dbReference>
<protein>
    <recommendedName>
        <fullName evidence="1">PilZ domain-containing protein</fullName>
    </recommendedName>
</protein>
<name>A0ABQ4UW15_9HYPH</name>
<reference evidence="2" key="2">
    <citation type="submission" date="2021-08" db="EMBL/GenBank/DDBJ databases">
        <authorList>
            <person name="Tani A."/>
            <person name="Ola A."/>
            <person name="Ogura Y."/>
            <person name="Katsura K."/>
            <person name="Hayashi T."/>
        </authorList>
    </citation>
    <scope>NUCLEOTIDE SEQUENCE</scope>
    <source>
        <strain evidence="2">DSM 14458</strain>
    </source>
</reference>
<reference evidence="2" key="1">
    <citation type="journal article" date="2021" name="Front. Microbiol.">
        <title>Comprehensive Comparative Genomics and Phenotyping of Methylobacterium Species.</title>
        <authorList>
            <person name="Alessa O."/>
            <person name="Ogura Y."/>
            <person name="Fujitani Y."/>
            <person name="Takami H."/>
            <person name="Hayashi T."/>
            <person name="Sahin N."/>
            <person name="Tani A."/>
        </authorList>
    </citation>
    <scope>NUCLEOTIDE SEQUENCE</scope>
    <source>
        <strain evidence="2">DSM 14458</strain>
    </source>
</reference>
<organism evidence="2 3">
    <name type="scientific">Methylorubrum suomiense</name>
    <dbReference type="NCBI Taxonomy" id="144191"/>
    <lineage>
        <taxon>Bacteria</taxon>
        <taxon>Pseudomonadati</taxon>
        <taxon>Pseudomonadota</taxon>
        <taxon>Alphaproteobacteria</taxon>
        <taxon>Hyphomicrobiales</taxon>
        <taxon>Methylobacteriaceae</taxon>
        <taxon>Methylorubrum</taxon>
    </lineage>
</organism>
<dbReference type="RefSeq" id="WP_238307894.1">
    <property type="nucleotide sequence ID" value="NZ_BPRE01000004.1"/>
</dbReference>